<protein>
    <submittedName>
        <fullName evidence="8">Glucose-inhibited division protein A</fullName>
    </submittedName>
</protein>
<dbReference type="PANTHER" id="PTHR11806">
    <property type="entry name" value="GLUCOSE INHIBITED DIVISION PROTEIN A"/>
    <property type="match status" value="1"/>
</dbReference>
<reference evidence="8 9" key="1">
    <citation type="journal article" date="2012" name="Stand. Genomic Sci.">
        <title>Complete genome sequence of the aerobic, heterotroph Marinithermus hydrothermalis type strain (T1(T)) from a deep-sea hydrothermal vent chimney.</title>
        <authorList>
            <person name="Copeland A."/>
            <person name="Gu W."/>
            <person name="Yasawong M."/>
            <person name="Lapidus A."/>
            <person name="Lucas S."/>
            <person name="Deshpande S."/>
            <person name="Pagani I."/>
            <person name="Tapia R."/>
            <person name="Cheng J.F."/>
            <person name="Goodwin L.A."/>
            <person name="Pitluck S."/>
            <person name="Liolios K."/>
            <person name="Ivanova N."/>
            <person name="Mavromatis K."/>
            <person name="Mikhailova N."/>
            <person name="Pati A."/>
            <person name="Chen A."/>
            <person name="Palaniappan K."/>
            <person name="Land M."/>
            <person name="Pan C."/>
            <person name="Brambilla E.M."/>
            <person name="Rohde M."/>
            <person name="Tindall B.J."/>
            <person name="Sikorski J."/>
            <person name="Goker M."/>
            <person name="Detter J.C."/>
            <person name="Bristow J."/>
            <person name="Eisen J.A."/>
            <person name="Markowitz V."/>
            <person name="Hugenholtz P."/>
            <person name="Kyrpides N.C."/>
            <person name="Klenk H.P."/>
            <person name="Woyke T."/>
        </authorList>
    </citation>
    <scope>NUCLEOTIDE SEQUENCE [LARGE SCALE GENOMIC DNA]</scope>
    <source>
        <strain evidence="9">DSM 14884 / JCM 11576 / T1</strain>
    </source>
</reference>
<dbReference type="STRING" id="869210.Marky_0209"/>
<keyword evidence="3" id="KW-0819">tRNA processing</keyword>
<dbReference type="OrthoDB" id="31115at2"/>
<dbReference type="AlphaFoldDB" id="F2NNC9"/>
<dbReference type="InterPro" id="IPR002218">
    <property type="entry name" value="MnmG-rel"/>
</dbReference>
<evidence type="ECO:0000259" key="7">
    <source>
        <dbReference type="Pfam" id="PF01134"/>
    </source>
</evidence>
<dbReference type="EMBL" id="CP002630">
    <property type="protein sequence ID" value="AEB10970.1"/>
    <property type="molecule type" value="Genomic_DNA"/>
</dbReference>
<organism evidence="8 9">
    <name type="scientific">Marinithermus hydrothermalis (strain DSM 14884 / JCM 11576 / T1)</name>
    <dbReference type="NCBI Taxonomy" id="869210"/>
    <lineage>
        <taxon>Bacteria</taxon>
        <taxon>Thermotogati</taxon>
        <taxon>Deinococcota</taxon>
        <taxon>Deinococci</taxon>
        <taxon>Thermales</taxon>
        <taxon>Thermaceae</taxon>
        <taxon>Marinithermus</taxon>
    </lineage>
</organism>
<dbReference type="RefSeq" id="WP_013703025.1">
    <property type="nucleotide sequence ID" value="NC_015387.1"/>
</dbReference>
<evidence type="ECO:0000256" key="4">
    <source>
        <dbReference type="ARBA" id="ARBA00022827"/>
    </source>
</evidence>
<dbReference type="InterPro" id="IPR036188">
    <property type="entry name" value="FAD/NAD-bd_sf"/>
</dbReference>
<dbReference type="Proteomes" id="UP000007030">
    <property type="component" value="Chromosome"/>
</dbReference>
<proteinExistence type="predicted"/>
<keyword evidence="2" id="KW-0285">Flavoprotein</keyword>
<dbReference type="PANTHER" id="PTHR11806:SF0">
    <property type="entry name" value="PROTEIN MTO1 HOMOLOG, MITOCHONDRIAL"/>
    <property type="match status" value="1"/>
</dbReference>
<dbReference type="Pfam" id="PF01134">
    <property type="entry name" value="GIDA"/>
    <property type="match status" value="2"/>
</dbReference>
<keyword evidence="9" id="KW-1185">Reference proteome</keyword>
<evidence type="ECO:0000256" key="2">
    <source>
        <dbReference type="ARBA" id="ARBA00022630"/>
    </source>
</evidence>
<dbReference type="GO" id="GO:0050660">
    <property type="term" value="F:flavin adenine dinucleotide binding"/>
    <property type="evidence" value="ECO:0007669"/>
    <property type="project" value="InterPro"/>
</dbReference>
<accession>F2NNC9</accession>
<name>F2NNC9_MARHT</name>
<evidence type="ECO:0000256" key="3">
    <source>
        <dbReference type="ARBA" id="ARBA00022694"/>
    </source>
</evidence>
<evidence type="ECO:0000256" key="5">
    <source>
        <dbReference type="ARBA" id="ARBA00023027"/>
    </source>
</evidence>
<dbReference type="KEGG" id="mhd:Marky_0209"/>
<evidence type="ECO:0000256" key="1">
    <source>
        <dbReference type="ARBA" id="ARBA00001974"/>
    </source>
</evidence>
<feature type="domain" description="MnmG N-terminal" evidence="7">
    <location>
        <begin position="69"/>
        <end position="164"/>
    </location>
</feature>
<keyword evidence="5" id="KW-0520">NAD</keyword>
<dbReference type="HOGENOM" id="CLU_1203683_0_0_0"/>
<dbReference type="eggNOG" id="COG0445">
    <property type="taxonomic scope" value="Bacteria"/>
</dbReference>
<evidence type="ECO:0000313" key="9">
    <source>
        <dbReference type="Proteomes" id="UP000007030"/>
    </source>
</evidence>
<feature type="domain" description="MnmG N-terminal" evidence="7">
    <location>
        <begin position="4"/>
        <end position="58"/>
    </location>
</feature>
<dbReference type="GO" id="GO:0002098">
    <property type="term" value="P:tRNA wobble uridine modification"/>
    <property type="evidence" value="ECO:0007669"/>
    <property type="project" value="TreeGrafter"/>
</dbReference>
<dbReference type="InterPro" id="IPR040131">
    <property type="entry name" value="MnmG_N"/>
</dbReference>
<dbReference type="Gene3D" id="3.50.50.60">
    <property type="entry name" value="FAD/NAD(P)-binding domain"/>
    <property type="match status" value="1"/>
</dbReference>
<dbReference type="SUPFAM" id="SSF51905">
    <property type="entry name" value="FAD/NAD(P)-binding domain"/>
    <property type="match status" value="1"/>
</dbReference>
<comment type="subunit">
    <text evidence="6">Homodimer. Heterotetramer of two MnmE and two MnmG subunits.</text>
</comment>
<evidence type="ECO:0000313" key="8">
    <source>
        <dbReference type="EMBL" id="AEB10970.1"/>
    </source>
</evidence>
<comment type="cofactor">
    <cofactor evidence="1">
        <name>FAD</name>
        <dbReference type="ChEBI" id="CHEBI:57692"/>
    </cofactor>
</comment>
<evidence type="ECO:0000256" key="6">
    <source>
        <dbReference type="ARBA" id="ARBA00025948"/>
    </source>
</evidence>
<sequence length="227" mass="24788">MEYDVLIVGAGFSGAEAAYALARRGARVGLMTQSLDTVYLPFTPVPGPAPEGTLLAEIWEAGIAPWELHRKAKYALEAERNLHLFQSSATRLLVEAGRVVGVATWEGPRRLAEKTVLAVGSFLDPKLYVGMVVEAAGRLAEAAYPDLYEDLVRHGFTFVTREEAVAAQEGQPAYRVAYAAFAPGEWRREDFRLVRLEGLYGVGLCVLGRGTYAEMALEGRRLGEALE</sequence>
<dbReference type="GO" id="GO:0030488">
    <property type="term" value="P:tRNA methylation"/>
    <property type="evidence" value="ECO:0007669"/>
    <property type="project" value="TreeGrafter"/>
</dbReference>
<keyword evidence="4" id="KW-0274">FAD</keyword>
<gene>
    <name evidence="8" type="ordered locus">Marky_0209</name>
</gene>